<evidence type="ECO:0000256" key="7">
    <source>
        <dbReference type="ARBA" id="ARBA00022967"/>
    </source>
</evidence>
<dbReference type="PANTHER" id="PTHR43514">
    <property type="entry name" value="ABC TRANSPORTER I FAMILY MEMBER 10"/>
    <property type="match status" value="1"/>
</dbReference>
<dbReference type="InterPro" id="IPR005116">
    <property type="entry name" value="Transp-assoc_OB_typ1"/>
</dbReference>
<dbReference type="SMART" id="SM00382">
    <property type="entry name" value="AAA"/>
    <property type="match status" value="1"/>
</dbReference>
<dbReference type="SUPFAM" id="SSF52540">
    <property type="entry name" value="P-loop containing nucleoside triphosphate hydrolases"/>
    <property type="match status" value="1"/>
</dbReference>
<evidence type="ECO:0000313" key="12">
    <source>
        <dbReference type="EMBL" id="RIJ26687.1"/>
    </source>
</evidence>
<dbReference type="PROSITE" id="PS51866">
    <property type="entry name" value="MOP"/>
    <property type="match status" value="1"/>
</dbReference>
<dbReference type="Pfam" id="PF03459">
    <property type="entry name" value="TOBE"/>
    <property type="match status" value="1"/>
</dbReference>
<dbReference type="SUPFAM" id="SSF50331">
    <property type="entry name" value="MOP-like"/>
    <property type="match status" value="1"/>
</dbReference>
<evidence type="ECO:0000256" key="8">
    <source>
        <dbReference type="ARBA" id="ARBA00023136"/>
    </source>
</evidence>
<dbReference type="EC" id="3.6.3.29" evidence="12"/>
<dbReference type="InterPro" id="IPR050334">
    <property type="entry name" value="Molybdenum_import_ModC"/>
</dbReference>
<evidence type="ECO:0000256" key="5">
    <source>
        <dbReference type="ARBA" id="ARBA00022741"/>
    </source>
</evidence>
<feature type="domain" description="ABC transporter" evidence="10">
    <location>
        <begin position="5"/>
        <end position="239"/>
    </location>
</feature>
<evidence type="ECO:0000256" key="9">
    <source>
        <dbReference type="PROSITE-ProRule" id="PRU01213"/>
    </source>
</evidence>
<dbReference type="PANTHER" id="PTHR43514:SF4">
    <property type="entry name" value="ABC TRANSPORTER I FAMILY MEMBER 10"/>
    <property type="match status" value="1"/>
</dbReference>
<dbReference type="InterPro" id="IPR003593">
    <property type="entry name" value="AAA+_ATPase"/>
</dbReference>
<protein>
    <submittedName>
        <fullName evidence="12">Molybdenum ABC transporter ATP-binding protein</fullName>
        <ecNumber evidence="12">3.6.3.29</ecNumber>
    </submittedName>
</protein>
<evidence type="ECO:0000256" key="3">
    <source>
        <dbReference type="ARBA" id="ARBA00022505"/>
    </source>
</evidence>
<dbReference type="GO" id="GO:0005524">
    <property type="term" value="F:ATP binding"/>
    <property type="evidence" value="ECO:0007669"/>
    <property type="project" value="UniProtKB-KW"/>
</dbReference>
<dbReference type="Gene3D" id="3.40.50.300">
    <property type="entry name" value="P-loop containing nucleotide triphosphate hydrolases"/>
    <property type="match status" value="1"/>
</dbReference>
<keyword evidence="3 9" id="KW-0500">Molybdenum</keyword>
<dbReference type="GO" id="GO:0140359">
    <property type="term" value="F:ABC-type transporter activity"/>
    <property type="evidence" value="ECO:0007669"/>
    <property type="project" value="InterPro"/>
</dbReference>
<gene>
    <name evidence="12" type="primary">modC</name>
    <name evidence="12" type="ORF">D1223_17210</name>
</gene>
<proteinExistence type="predicted"/>
<dbReference type="InterPro" id="IPR004606">
    <property type="entry name" value="Mop_domain"/>
</dbReference>
<feature type="domain" description="Mop" evidence="11">
    <location>
        <begin position="300"/>
        <end position="365"/>
    </location>
</feature>
<evidence type="ECO:0000256" key="1">
    <source>
        <dbReference type="ARBA" id="ARBA00022448"/>
    </source>
</evidence>
<evidence type="ECO:0000259" key="11">
    <source>
        <dbReference type="PROSITE" id="PS51866"/>
    </source>
</evidence>
<dbReference type="PROSITE" id="PS00211">
    <property type="entry name" value="ABC_TRANSPORTER_1"/>
    <property type="match status" value="1"/>
</dbReference>
<keyword evidence="7" id="KW-1278">Translocase</keyword>
<evidence type="ECO:0000256" key="2">
    <source>
        <dbReference type="ARBA" id="ARBA00022475"/>
    </source>
</evidence>
<comment type="caution">
    <text evidence="12">The sequence shown here is derived from an EMBL/GenBank/DDBJ whole genome shotgun (WGS) entry which is preliminary data.</text>
</comment>
<dbReference type="GO" id="GO:0016020">
    <property type="term" value="C:membrane"/>
    <property type="evidence" value="ECO:0007669"/>
    <property type="project" value="InterPro"/>
</dbReference>
<dbReference type="AlphaFoldDB" id="A0A399R9R1"/>
<keyword evidence="4" id="KW-0997">Cell inner membrane</keyword>
<dbReference type="Gene3D" id="2.40.50.100">
    <property type="match status" value="1"/>
</dbReference>
<keyword evidence="5" id="KW-0547">Nucleotide-binding</keyword>
<keyword evidence="2" id="KW-1003">Cell membrane</keyword>
<name>A0A399R9R1_9PROT</name>
<dbReference type="PROSITE" id="PS50893">
    <property type="entry name" value="ABC_TRANSPORTER_2"/>
    <property type="match status" value="1"/>
</dbReference>
<dbReference type="EMBL" id="QWFX01000016">
    <property type="protein sequence ID" value="RIJ26687.1"/>
    <property type="molecule type" value="Genomic_DNA"/>
</dbReference>
<dbReference type="InterPro" id="IPR027417">
    <property type="entry name" value="P-loop_NTPase"/>
</dbReference>
<keyword evidence="12" id="KW-0378">Hydrolase</keyword>
<evidence type="ECO:0000259" key="10">
    <source>
        <dbReference type="PROSITE" id="PS50893"/>
    </source>
</evidence>
<dbReference type="InterPro" id="IPR011868">
    <property type="entry name" value="ModC_ABC_ATP-bd"/>
</dbReference>
<keyword evidence="1" id="KW-0813">Transport</keyword>
<keyword evidence="8" id="KW-0472">Membrane</keyword>
<keyword evidence="13" id="KW-1185">Reference proteome</keyword>
<dbReference type="Pfam" id="PF00005">
    <property type="entry name" value="ABC_tran"/>
    <property type="match status" value="1"/>
</dbReference>
<dbReference type="InterPro" id="IPR008995">
    <property type="entry name" value="Mo/tungstate-bd_C_term_dom"/>
</dbReference>
<evidence type="ECO:0000313" key="13">
    <source>
        <dbReference type="Proteomes" id="UP000266385"/>
    </source>
</evidence>
<dbReference type="InterPro" id="IPR003439">
    <property type="entry name" value="ABC_transporter-like_ATP-bd"/>
</dbReference>
<dbReference type="OrthoDB" id="9802264at2"/>
<dbReference type="InterPro" id="IPR017871">
    <property type="entry name" value="ABC_transporter-like_CS"/>
</dbReference>
<sequence>MSGPANSLTLSLLLERGDFRLRLDETIALDGVTAVFGRSGSGKTSLLRAIAGLDRPAQGRIVFGDDVWFDTDTRQSMKPHRRGAGYLFQDARLFGHLSVAGNLAFADKRSGHQGDAIAFEDVVAATGLSDLLSRNIGGLSGGERQRVALARTLLARPRLLLLDEPLTGLDRAAKREIMPYLRDVPARFGIPALFVSHDIEEVTALANRILVLDGGRVAAHGALGDVLQTLDLGPLLADGTTGSLIEATVTGHDAALGVTQLDLAGTPLSLPLDERLETGRTVRLFVDASDVALATARPEGISIRNILPGQIKAIEKNASRPYADIVVTIGKGQLRARITRASLAELALTEGMEVFALVKTMSFAD</sequence>
<dbReference type="GO" id="GO:0016887">
    <property type="term" value="F:ATP hydrolysis activity"/>
    <property type="evidence" value="ECO:0007669"/>
    <property type="project" value="InterPro"/>
</dbReference>
<dbReference type="NCBIfam" id="TIGR02142">
    <property type="entry name" value="modC_ABC"/>
    <property type="match status" value="1"/>
</dbReference>
<keyword evidence="6 12" id="KW-0067">ATP-binding</keyword>
<accession>A0A399R9R1</accession>
<dbReference type="GO" id="GO:0015098">
    <property type="term" value="F:molybdate ion transmembrane transporter activity"/>
    <property type="evidence" value="ECO:0007669"/>
    <property type="project" value="InterPro"/>
</dbReference>
<evidence type="ECO:0000256" key="6">
    <source>
        <dbReference type="ARBA" id="ARBA00022840"/>
    </source>
</evidence>
<dbReference type="Proteomes" id="UP000266385">
    <property type="component" value="Unassembled WGS sequence"/>
</dbReference>
<reference evidence="12 13" key="1">
    <citation type="submission" date="2018-08" db="EMBL/GenBank/DDBJ databases">
        <title>Henriciella mobilis sp. nov., isolated from seawater.</title>
        <authorList>
            <person name="Cheng H."/>
            <person name="Wu Y.-H."/>
            <person name="Xu X.-W."/>
            <person name="Guo L.-L."/>
        </authorList>
    </citation>
    <scope>NUCLEOTIDE SEQUENCE [LARGE SCALE GENOMIC DNA]</scope>
    <source>
        <strain evidence="12 13">JN25</strain>
    </source>
</reference>
<dbReference type="RefSeq" id="WP_119377581.1">
    <property type="nucleotide sequence ID" value="NZ_QWFX01000016.1"/>
</dbReference>
<evidence type="ECO:0000256" key="4">
    <source>
        <dbReference type="ARBA" id="ARBA00022519"/>
    </source>
</evidence>
<organism evidence="12 13">
    <name type="scientific">Henriciella mobilis</name>
    <dbReference type="NCBI Taxonomy" id="2305467"/>
    <lineage>
        <taxon>Bacteria</taxon>
        <taxon>Pseudomonadati</taxon>
        <taxon>Pseudomonadota</taxon>
        <taxon>Alphaproteobacteria</taxon>
        <taxon>Hyphomonadales</taxon>
        <taxon>Hyphomonadaceae</taxon>
        <taxon>Henriciella</taxon>
    </lineage>
</organism>